<name>A0A1J0GH68_9CLOT</name>
<dbReference type="KEGG" id="ceu:A7L45_11765"/>
<dbReference type="STRING" id="1552.A7L45_11765"/>
<dbReference type="AlphaFoldDB" id="A0A1J0GH68"/>
<dbReference type="OrthoDB" id="1912125at2"/>
<keyword evidence="2" id="KW-1185">Reference proteome</keyword>
<dbReference type="EMBL" id="CP015756">
    <property type="protein sequence ID" value="APC40705.1"/>
    <property type="molecule type" value="Genomic_DNA"/>
</dbReference>
<gene>
    <name evidence="1" type="ORF">A7L45_11765</name>
</gene>
<evidence type="ECO:0000313" key="2">
    <source>
        <dbReference type="Proteomes" id="UP000182569"/>
    </source>
</evidence>
<dbReference type="GeneID" id="83593159"/>
<protein>
    <submittedName>
        <fullName evidence="1">Uncharacterized protein</fullName>
    </submittedName>
</protein>
<evidence type="ECO:0000313" key="1">
    <source>
        <dbReference type="EMBL" id="APC40705.1"/>
    </source>
</evidence>
<reference evidence="2" key="1">
    <citation type="journal article" date="2016" name="Front. Microbiol.">
        <title>Complete Genome Sequence of Clostridium estertheticum DSM 8809, a Microbe Identified in Spoiled Vacuum Packed Beef.</title>
        <authorList>
            <person name="Yu Z."/>
            <person name="Gunn L."/>
            <person name="Brennan E."/>
            <person name="Reid R."/>
            <person name="Wall P.G."/>
            <person name="Gaora O.P."/>
            <person name="Hurley D."/>
            <person name="Bolton D."/>
            <person name="Fanning S."/>
        </authorList>
    </citation>
    <scope>NUCLEOTIDE SEQUENCE [LARGE SCALE GENOMIC DNA]</scope>
    <source>
        <strain evidence="2">DSM 8809</strain>
    </source>
</reference>
<organism evidence="1 2">
    <name type="scientific">Clostridium estertheticum subsp. estertheticum</name>
    <dbReference type="NCBI Taxonomy" id="1552"/>
    <lineage>
        <taxon>Bacteria</taxon>
        <taxon>Bacillati</taxon>
        <taxon>Bacillota</taxon>
        <taxon>Clostridia</taxon>
        <taxon>Eubacteriales</taxon>
        <taxon>Clostridiaceae</taxon>
        <taxon>Clostridium</taxon>
    </lineage>
</organism>
<dbReference type="Proteomes" id="UP000182569">
    <property type="component" value="Chromosome"/>
</dbReference>
<proteinExistence type="predicted"/>
<accession>A0A1J0GH68</accession>
<dbReference type="RefSeq" id="WP_071612995.1">
    <property type="nucleotide sequence ID" value="NZ_CP015756.1"/>
</dbReference>
<sequence>MTNDEMYKRIIAMTSIKTAKSFIKTYDISKSDLSKLCKKFNIFIDGKATKDDMIDRFLGETLGKKLKNKVINKYNIR</sequence>